<dbReference type="PANTHER" id="PTHR23007">
    <property type="entry name" value="CBL"/>
    <property type="match status" value="1"/>
</dbReference>
<sequence>MSGFASSLLSKLQGIVGGSSVASTLHSYGARSDVAVAGPSGVIQPQDRRAIEKTFKLMDHVVKQCQQPRLNLKNSPPFILDILPDTYHQLTQIFVKDPNCLRENIYLQLFLENVQAKCKQTLKLFKEDRDRIFDERSSSRRNLTKLSLIFSHMLAELKAEFPDGHFIGENFRITKKEADAFWKKSFGSKTTVHWLEFRSALNKVHKLNTGLETLALKSTIDLTVNEYISNFEFDVFTRLFQPWCTLLRNWQLLAVTHPGYVAFLTYDEVKQKLQKYTNKPGSYVFRLSCTRLGQWAVGYVAPDGKIYQTIPQNKSLIQALVDGSREGFYRYPDGRPVNPDLTHALQPTPEGHLKVTPEQYQIYCEMGTTFEMCKICAENNKNVKLEPCGHLLCTPCLQSWQESDGGSTCPFCRCEIKGTEKVIIDSFDWAETKKRAGYETLIDANTMENRQTWPPQTDIGPPRLAPPPLPPRRESPSEGSTPSMSHRHIAPTMNTLDSGKPMSVAPELSRPSVMLPAMIREVSASNVGIRSDPPYVNVVNGSVVRNAEELQYVNTSAIHG</sequence>
<keyword evidence="3 6" id="KW-0862">Zinc</keyword>
<dbReference type="Gene3D" id="1.10.238.10">
    <property type="entry name" value="EF-hand"/>
    <property type="match status" value="1"/>
</dbReference>
<dbReference type="InterPro" id="IPR014742">
    <property type="entry name" value="Adaptor_Cbl_SH2-like"/>
</dbReference>
<dbReference type="SUPFAM" id="SSF47668">
    <property type="entry name" value="N-terminal domain of cbl (N-cbl)"/>
    <property type="match status" value="1"/>
</dbReference>
<dbReference type="PROSITE" id="PS51506">
    <property type="entry name" value="CBL_PTB"/>
    <property type="match status" value="1"/>
</dbReference>
<dbReference type="InterPro" id="IPR013083">
    <property type="entry name" value="Znf_RING/FYVE/PHD"/>
</dbReference>
<evidence type="ECO:0000256" key="1">
    <source>
        <dbReference type="ARBA" id="ARBA00022723"/>
    </source>
</evidence>
<comment type="catalytic activity">
    <reaction evidence="6">
        <text>S-ubiquitinyl-[E2 ubiquitin-conjugating enzyme]-L-cysteine + [acceptor protein]-L-lysine = [E2 ubiquitin-conjugating enzyme]-L-cysteine + N(6)-ubiquitinyl-[acceptor protein]-L-lysine.</text>
        <dbReference type="EC" id="2.3.2.27"/>
    </reaction>
</comment>
<dbReference type="GO" id="GO:0017124">
    <property type="term" value="F:SH3 domain binding"/>
    <property type="evidence" value="ECO:0007669"/>
    <property type="project" value="TreeGrafter"/>
</dbReference>
<evidence type="ECO:0000256" key="4">
    <source>
        <dbReference type="ARBA" id="ARBA00022837"/>
    </source>
</evidence>
<protein>
    <recommendedName>
        <fullName evidence="6">E3 ubiquitin-protein ligase CBL</fullName>
        <ecNumber evidence="6">2.3.2.27</ecNumber>
    </recommendedName>
</protein>
<dbReference type="Pfam" id="PF13920">
    <property type="entry name" value="zf-C3HC4_3"/>
    <property type="match status" value="1"/>
</dbReference>
<keyword evidence="1 6" id="KW-0479">Metal-binding</keyword>
<dbReference type="GO" id="GO:0030971">
    <property type="term" value="F:receptor tyrosine kinase binding"/>
    <property type="evidence" value="ECO:0007669"/>
    <property type="project" value="TreeGrafter"/>
</dbReference>
<evidence type="ECO:0000313" key="10">
    <source>
        <dbReference type="Proteomes" id="UP000036681"/>
    </source>
</evidence>
<dbReference type="InterPro" id="IPR017907">
    <property type="entry name" value="Znf_RING_CS"/>
</dbReference>
<evidence type="ECO:0000256" key="6">
    <source>
        <dbReference type="RuleBase" id="RU367001"/>
    </source>
</evidence>
<dbReference type="CDD" id="cd09920">
    <property type="entry name" value="SH2_Cbl-b_TKB"/>
    <property type="match status" value="1"/>
</dbReference>
<organism evidence="10 11">
    <name type="scientific">Ascaris lumbricoides</name>
    <name type="common">Giant roundworm</name>
    <dbReference type="NCBI Taxonomy" id="6252"/>
    <lineage>
        <taxon>Eukaryota</taxon>
        <taxon>Metazoa</taxon>
        <taxon>Ecdysozoa</taxon>
        <taxon>Nematoda</taxon>
        <taxon>Chromadorea</taxon>
        <taxon>Rhabditida</taxon>
        <taxon>Spirurina</taxon>
        <taxon>Ascaridomorpha</taxon>
        <taxon>Ascaridoidea</taxon>
        <taxon>Ascarididae</taxon>
        <taxon>Ascaris</taxon>
    </lineage>
</organism>
<evidence type="ECO:0000256" key="7">
    <source>
        <dbReference type="SAM" id="MobiDB-lite"/>
    </source>
</evidence>
<dbReference type="GO" id="GO:0045121">
    <property type="term" value="C:membrane raft"/>
    <property type="evidence" value="ECO:0007669"/>
    <property type="project" value="TreeGrafter"/>
</dbReference>
<dbReference type="Gene3D" id="1.20.930.20">
    <property type="entry name" value="Adaptor protein Cbl, N-terminal domain"/>
    <property type="match status" value="1"/>
</dbReference>
<dbReference type="UniPathway" id="UPA00143"/>
<dbReference type="InterPro" id="IPR003153">
    <property type="entry name" value="Adaptor_Cbl_N_hlx"/>
</dbReference>
<proteinExistence type="predicted"/>
<dbReference type="InterPro" id="IPR024162">
    <property type="entry name" value="Adaptor_Cbl"/>
</dbReference>
<dbReference type="SMART" id="SM00184">
    <property type="entry name" value="RING"/>
    <property type="match status" value="1"/>
</dbReference>
<dbReference type="GO" id="GO:0005886">
    <property type="term" value="C:plasma membrane"/>
    <property type="evidence" value="ECO:0007669"/>
    <property type="project" value="TreeGrafter"/>
</dbReference>
<dbReference type="AlphaFoldDB" id="A0A0M3HQ58"/>
<comment type="pathway">
    <text evidence="6">Protein modification; protein ubiquitination.</text>
</comment>
<name>A0A0M3HQ58_ASCLU</name>
<dbReference type="FunFam" id="1.10.238.10:FF:000022">
    <property type="entry name" value="E3 ubiquitin-protein ligase CBL"/>
    <property type="match status" value="1"/>
</dbReference>
<dbReference type="EC" id="2.3.2.27" evidence="6"/>
<dbReference type="InterPro" id="IPR036537">
    <property type="entry name" value="Adaptor_Cbl_N_dom_sf"/>
</dbReference>
<dbReference type="WBParaSite" id="ALUE_0000416001-mRNA-1">
    <property type="protein sequence ID" value="ALUE_0000416001-mRNA-1"/>
    <property type="gene ID" value="ALUE_0000416001"/>
</dbReference>
<dbReference type="Gene3D" id="3.30.505.10">
    <property type="entry name" value="SH2 domain"/>
    <property type="match status" value="1"/>
</dbReference>
<dbReference type="GO" id="GO:0023051">
    <property type="term" value="P:regulation of signaling"/>
    <property type="evidence" value="ECO:0007669"/>
    <property type="project" value="InterPro"/>
</dbReference>
<accession>A0A0M3HQ58</accession>
<dbReference type="GO" id="GO:0008270">
    <property type="term" value="F:zinc ion binding"/>
    <property type="evidence" value="ECO:0007669"/>
    <property type="project" value="UniProtKB-KW"/>
</dbReference>
<dbReference type="GO" id="GO:0001784">
    <property type="term" value="F:phosphotyrosine residue binding"/>
    <property type="evidence" value="ECO:0007669"/>
    <property type="project" value="UniProtKB-UniRule"/>
</dbReference>
<dbReference type="Pfam" id="PF02761">
    <property type="entry name" value="Cbl_N2"/>
    <property type="match status" value="1"/>
</dbReference>
<feature type="domain" description="RING-type" evidence="8">
    <location>
        <begin position="373"/>
        <end position="413"/>
    </location>
</feature>
<dbReference type="GO" id="GO:0061630">
    <property type="term" value="F:ubiquitin protein ligase activity"/>
    <property type="evidence" value="ECO:0007669"/>
    <property type="project" value="UniProtKB-EC"/>
</dbReference>
<keyword evidence="6" id="KW-0808">Transferase</keyword>
<dbReference type="GO" id="GO:0007166">
    <property type="term" value="P:cell surface receptor signaling pathway"/>
    <property type="evidence" value="ECO:0007669"/>
    <property type="project" value="InterPro"/>
</dbReference>
<dbReference type="InterPro" id="IPR011992">
    <property type="entry name" value="EF-hand-dom_pair"/>
</dbReference>
<keyword evidence="6" id="KW-0833">Ubl conjugation pathway</keyword>
<dbReference type="GO" id="GO:0005509">
    <property type="term" value="F:calcium ion binding"/>
    <property type="evidence" value="ECO:0007669"/>
    <property type="project" value="UniProtKB-UniRule"/>
</dbReference>
<keyword evidence="4 6" id="KW-0106">Calcium</keyword>
<evidence type="ECO:0000256" key="5">
    <source>
        <dbReference type="PROSITE-ProRule" id="PRU00175"/>
    </source>
</evidence>
<feature type="domain" description="Cbl-PTB" evidence="9">
    <location>
        <begin position="40"/>
        <end position="343"/>
    </location>
</feature>
<dbReference type="FunFam" id="3.30.505.10:FF:000007">
    <property type="entry name" value="E3 ubiquitin-protein ligase CBL"/>
    <property type="match status" value="1"/>
</dbReference>
<evidence type="ECO:0000256" key="2">
    <source>
        <dbReference type="ARBA" id="ARBA00022771"/>
    </source>
</evidence>
<dbReference type="PROSITE" id="PS50089">
    <property type="entry name" value="ZF_RING_2"/>
    <property type="match status" value="1"/>
</dbReference>
<keyword evidence="2 5" id="KW-0863">Zinc-finger</keyword>
<evidence type="ECO:0000259" key="8">
    <source>
        <dbReference type="PROSITE" id="PS50089"/>
    </source>
</evidence>
<keyword evidence="10" id="KW-1185">Reference proteome</keyword>
<dbReference type="SUPFAM" id="SSF47473">
    <property type="entry name" value="EF-hand"/>
    <property type="match status" value="1"/>
</dbReference>
<dbReference type="Proteomes" id="UP000036681">
    <property type="component" value="Unplaced"/>
</dbReference>
<reference evidence="11" key="1">
    <citation type="submission" date="2017-02" db="UniProtKB">
        <authorList>
            <consortium name="WormBaseParasite"/>
        </authorList>
    </citation>
    <scope>IDENTIFICATION</scope>
</reference>
<dbReference type="PROSITE" id="PS00518">
    <property type="entry name" value="ZF_RING_1"/>
    <property type="match status" value="1"/>
</dbReference>
<dbReference type="SUPFAM" id="SSF57850">
    <property type="entry name" value="RING/U-box"/>
    <property type="match status" value="1"/>
</dbReference>
<feature type="region of interest" description="Disordered" evidence="7">
    <location>
        <begin position="447"/>
        <end position="505"/>
    </location>
</feature>
<dbReference type="SUPFAM" id="SSF55550">
    <property type="entry name" value="SH2 domain"/>
    <property type="match status" value="1"/>
</dbReference>
<comment type="domain">
    <text evidence="6">The N-terminus is composed of the phosphotyrosine binding (PTB) domain, a short linker region and the RING-type zinc finger. The PTB domain, which is also called TKB (tyrosine kinase binding) domain, is composed of three different subdomains: a four-helix bundle (4H), a calcium-binding EF hand and a divergent SH2 domain.</text>
</comment>
<dbReference type="InterPro" id="IPR024159">
    <property type="entry name" value="Cbl_PTB"/>
</dbReference>
<dbReference type="Pfam" id="PF02762">
    <property type="entry name" value="Cbl_N3"/>
    <property type="match status" value="1"/>
</dbReference>
<dbReference type="InterPro" id="IPR036860">
    <property type="entry name" value="SH2_dom_sf"/>
</dbReference>
<dbReference type="PANTHER" id="PTHR23007:SF11">
    <property type="entry name" value="E3 UBIQUITIN-PROTEIN LIGASE CBL"/>
    <property type="match status" value="1"/>
</dbReference>
<dbReference type="InterPro" id="IPR001841">
    <property type="entry name" value="Znf_RING"/>
</dbReference>
<comment type="function">
    <text evidence="6">E3 ubiquitin-protein ligase which accepts ubiquitin from specific E2 ubiquitin-conjugating enzymes, and transfers it to substrates, generally promoting their degradation by the proteasome.</text>
</comment>
<dbReference type="Pfam" id="PF02262">
    <property type="entry name" value="Cbl_N"/>
    <property type="match status" value="1"/>
</dbReference>
<dbReference type="Gene3D" id="3.30.40.10">
    <property type="entry name" value="Zinc/RING finger domain, C3HC4 (zinc finger)"/>
    <property type="match status" value="1"/>
</dbReference>
<dbReference type="GO" id="GO:0016567">
    <property type="term" value="P:protein ubiquitination"/>
    <property type="evidence" value="ECO:0007669"/>
    <property type="project" value="UniProtKB-UniPathway"/>
</dbReference>
<evidence type="ECO:0000259" key="9">
    <source>
        <dbReference type="PROSITE" id="PS51506"/>
    </source>
</evidence>
<evidence type="ECO:0000313" key="11">
    <source>
        <dbReference type="WBParaSite" id="ALUE_0000416001-mRNA-1"/>
    </source>
</evidence>
<dbReference type="InterPro" id="IPR014741">
    <property type="entry name" value="Adaptor_Cbl_EF_hand-like"/>
</dbReference>
<evidence type="ECO:0000256" key="3">
    <source>
        <dbReference type="ARBA" id="ARBA00022833"/>
    </source>
</evidence>
<dbReference type="FunFam" id="3.30.40.10:FF:000015">
    <property type="entry name" value="E3 ubiquitin-protein ligase CBL"/>
    <property type="match status" value="1"/>
</dbReference>